<dbReference type="InterPro" id="IPR004104">
    <property type="entry name" value="Gfo/Idh/MocA-like_OxRdtase_C"/>
</dbReference>
<keyword evidence="5" id="KW-1185">Reference proteome</keyword>
<dbReference type="Proteomes" id="UP000315753">
    <property type="component" value="Unassembled WGS sequence"/>
</dbReference>
<dbReference type="PANTHER" id="PTHR43377:SF1">
    <property type="entry name" value="BILIVERDIN REDUCTASE A"/>
    <property type="match status" value="1"/>
</dbReference>
<dbReference type="EMBL" id="VIGD01000008">
    <property type="protein sequence ID" value="TQE90939.1"/>
    <property type="molecule type" value="Genomic_DNA"/>
</dbReference>
<evidence type="ECO:0000313" key="5">
    <source>
        <dbReference type="Proteomes" id="UP000315753"/>
    </source>
</evidence>
<dbReference type="OrthoDB" id="9815825at2"/>
<name>A0A540V2F9_9BACL</name>
<dbReference type="InterPro" id="IPR011032">
    <property type="entry name" value="GroES-like_sf"/>
</dbReference>
<accession>A0A540V2F9</accession>
<comment type="caution">
    <text evidence="4">The sequence shown here is derived from an EMBL/GenBank/DDBJ whole genome shotgun (WGS) entry which is preliminary data.</text>
</comment>
<evidence type="ECO:0008006" key="6">
    <source>
        <dbReference type="Google" id="ProtNLM"/>
    </source>
</evidence>
<dbReference type="Pfam" id="PF02894">
    <property type="entry name" value="GFO_IDH_MocA_C"/>
    <property type="match status" value="1"/>
</dbReference>
<sequence>MKQLFLNVKDGTVQLIDTPYPTVKDNHVIVETHYTVISAGTERSITSFGSKNLIQKALERPDQVKKVMEKMSTDGILTTIDSAFTRLNEPMPMGYSGVGKVVACGRGVTEVEVGDIVAMAGQAYHSEVNRVNKNLIAKIPKDFKDYRQGALCALGGIALQGIHQAKVVPGETVAVIGLGLLGHITSRILYAYGCDVIGYDIVDKTLPGTKLKAFVNSNDENAEDITKSLTKGRGVDKVIITAAANSNAPMDLAAAIARDRAIICMIGVTQMNIDRRPFYEKELVFTIARSYGPGRYDSTYEEKGIDYPIGYVRFTEGRNIEEFIRLLVENKVDFSDLITHEIDFDRAEEAYEMITTNKNNERYIGILLKYPQNEQKWQKTIIGSKNTIDKDKISIGLIGAGNFARNTLLPIMKETGLYHFRALATTGGVGAAQAKHVFSFDYVTNDYKELINDDSIDLIVVSTQHNSHAKFVVEALNAGKHVYCEKPLCLTLEELDQIEEAYKESKGELFCGMNRRHAPLIQQIKKILSTDKIPAVYDYICNAGYIPEDHWTQDEKIGGGRIIGEACHFVDVIQYLDGTELESLKVSFAQNEAYPKKDNAIITLKFKSGAIGNIIYTSMGSKKYPKEQLRVFSNGIVCEMDNYIKLSQYGSSKKTKIKLRQDKGIKDEYHYIYQVLNGEIKNNIAVNDAFLNHRLLIKSLISSHNSENF</sequence>
<evidence type="ECO:0000259" key="2">
    <source>
        <dbReference type="Pfam" id="PF01408"/>
    </source>
</evidence>
<dbReference type="SUPFAM" id="SSF50129">
    <property type="entry name" value="GroES-like"/>
    <property type="match status" value="1"/>
</dbReference>
<feature type="domain" description="Gfo/Idh/MocA-like oxidoreductase C-terminal" evidence="3">
    <location>
        <begin position="536"/>
        <end position="624"/>
    </location>
</feature>
<dbReference type="InterPro" id="IPR036291">
    <property type="entry name" value="NAD(P)-bd_dom_sf"/>
</dbReference>
<proteinExistence type="inferred from homology"/>
<dbReference type="Pfam" id="PF01408">
    <property type="entry name" value="GFO_IDH_MocA"/>
    <property type="match status" value="1"/>
</dbReference>
<dbReference type="Gene3D" id="3.30.360.10">
    <property type="entry name" value="Dihydrodipicolinate Reductase, domain 2"/>
    <property type="match status" value="1"/>
</dbReference>
<gene>
    <name evidence="4" type="ORF">FKZ59_08005</name>
</gene>
<evidence type="ECO:0000259" key="3">
    <source>
        <dbReference type="Pfam" id="PF02894"/>
    </source>
</evidence>
<dbReference type="InterPro" id="IPR051450">
    <property type="entry name" value="Gfo/Idh/MocA_Oxidoreductases"/>
</dbReference>
<dbReference type="InterPro" id="IPR000683">
    <property type="entry name" value="Gfo/Idh/MocA-like_OxRdtase_N"/>
</dbReference>
<dbReference type="Gene3D" id="3.90.180.10">
    <property type="entry name" value="Medium-chain alcohol dehydrogenases, catalytic domain"/>
    <property type="match status" value="2"/>
</dbReference>
<dbReference type="RefSeq" id="WP_141602231.1">
    <property type="nucleotide sequence ID" value="NZ_VIGD01000008.1"/>
</dbReference>
<dbReference type="SUPFAM" id="SSF55347">
    <property type="entry name" value="Glyceraldehyde-3-phosphate dehydrogenase-like, C-terminal domain"/>
    <property type="match status" value="1"/>
</dbReference>
<dbReference type="SUPFAM" id="SSF51735">
    <property type="entry name" value="NAD(P)-binding Rossmann-fold domains"/>
    <property type="match status" value="2"/>
</dbReference>
<evidence type="ECO:0000256" key="1">
    <source>
        <dbReference type="ARBA" id="ARBA00010928"/>
    </source>
</evidence>
<dbReference type="AlphaFoldDB" id="A0A540V2F9"/>
<comment type="similarity">
    <text evidence="1">Belongs to the Gfo/Idh/MocA family.</text>
</comment>
<dbReference type="GO" id="GO:0000166">
    <property type="term" value="F:nucleotide binding"/>
    <property type="evidence" value="ECO:0007669"/>
    <property type="project" value="InterPro"/>
</dbReference>
<dbReference type="Gene3D" id="3.40.50.720">
    <property type="entry name" value="NAD(P)-binding Rossmann-like Domain"/>
    <property type="match status" value="2"/>
</dbReference>
<protein>
    <recommendedName>
        <fullName evidence="6">Zinc-binding dehydrogenase</fullName>
    </recommendedName>
</protein>
<dbReference type="CDD" id="cd08255">
    <property type="entry name" value="2-desacetyl-2-hydroxyethyl_bacteriochlorophyllide_like"/>
    <property type="match status" value="1"/>
</dbReference>
<dbReference type="PANTHER" id="PTHR43377">
    <property type="entry name" value="BILIVERDIN REDUCTASE A"/>
    <property type="match status" value="1"/>
</dbReference>
<organism evidence="4 5">
    <name type="scientific">Ureibacillus terrenus</name>
    <dbReference type="NCBI Taxonomy" id="118246"/>
    <lineage>
        <taxon>Bacteria</taxon>
        <taxon>Bacillati</taxon>
        <taxon>Bacillota</taxon>
        <taxon>Bacilli</taxon>
        <taxon>Bacillales</taxon>
        <taxon>Caryophanaceae</taxon>
        <taxon>Ureibacillus</taxon>
    </lineage>
</organism>
<feature type="domain" description="Gfo/Idh/MocA-like oxidoreductase N-terminal" evidence="2">
    <location>
        <begin position="393"/>
        <end position="509"/>
    </location>
</feature>
<evidence type="ECO:0000313" key="4">
    <source>
        <dbReference type="EMBL" id="TQE90939.1"/>
    </source>
</evidence>
<reference evidence="4 5" key="1">
    <citation type="submission" date="2019-06" db="EMBL/GenBank/DDBJ databases">
        <title>Genome sequence of Ureibacillus terrenus.</title>
        <authorList>
            <person name="Maclea K.S."/>
            <person name="Simoes M."/>
        </authorList>
    </citation>
    <scope>NUCLEOTIDE SEQUENCE [LARGE SCALE GENOMIC DNA]</scope>
    <source>
        <strain evidence="4 5">ATCC BAA-384</strain>
    </source>
</reference>